<dbReference type="Pfam" id="PF07727">
    <property type="entry name" value="RVT_2"/>
    <property type="match status" value="1"/>
</dbReference>
<dbReference type="SUPFAM" id="SSF56672">
    <property type="entry name" value="DNA/RNA polymerases"/>
    <property type="match status" value="1"/>
</dbReference>
<gene>
    <name evidence="2" type="ORF">Sradi_1773000</name>
</gene>
<accession>A0AAW2TYC9</accession>
<sequence>MQEELASLEKNATWDVVDLSKGKKAIGSKWVYKIKLNPDRSVERYKARLVAKGYNQVEGVYYIEKFSLVAKAVTVRTILAVASSYAWLIHQIDINNAFLHGFLDEDIYMAALDVYSFTSR</sequence>
<name>A0AAW2TYC9_SESRA</name>
<evidence type="ECO:0000313" key="2">
    <source>
        <dbReference type="EMBL" id="KAL0408386.1"/>
    </source>
</evidence>
<dbReference type="InterPro" id="IPR043502">
    <property type="entry name" value="DNA/RNA_pol_sf"/>
</dbReference>
<reference evidence="2" key="1">
    <citation type="submission" date="2020-06" db="EMBL/GenBank/DDBJ databases">
        <authorList>
            <person name="Li T."/>
            <person name="Hu X."/>
            <person name="Zhang T."/>
            <person name="Song X."/>
            <person name="Zhang H."/>
            <person name="Dai N."/>
            <person name="Sheng W."/>
            <person name="Hou X."/>
            <person name="Wei L."/>
        </authorList>
    </citation>
    <scope>NUCLEOTIDE SEQUENCE</scope>
    <source>
        <strain evidence="2">G02</strain>
        <tissue evidence="2">Leaf</tissue>
    </source>
</reference>
<evidence type="ECO:0000259" key="1">
    <source>
        <dbReference type="Pfam" id="PF07727"/>
    </source>
</evidence>
<protein>
    <submittedName>
        <fullName evidence="2">Retrovirus-related Pol polyprotein from transposon TNT 1-94</fullName>
    </submittedName>
</protein>
<dbReference type="EMBL" id="JACGWJ010000007">
    <property type="protein sequence ID" value="KAL0408386.1"/>
    <property type="molecule type" value="Genomic_DNA"/>
</dbReference>
<organism evidence="2">
    <name type="scientific">Sesamum radiatum</name>
    <name type="common">Black benniseed</name>
    <dbReference type="NCBI Taxonomy" id="300843"/>
    <lineage>
        <taxon>Eukaryota</taxon>
        <taxon>Viridiplantae</taxon>
        <taxon>Streptophyta</taxon>
        <taxon>Embryophyta</taxon>
        <taxon>Tracheophyta</taxon>
        <taxon>Spermatophyta</taxon>
        <taxon>Magnoliopsida</taxon>
        <taxon>eudicotyledons</taxon>
        <taxon>Gunneridae</taxon>
        <taxon>Pentapetalae</taxon>
        <taxon>asterids</taxon>
        <taxon>lamiids</taxon>
        <taxon>Lamiales</taxon>
        <taxon>Pedaliaceae</taxon>
        <taxon>Sesamum</taxon>
    </lineage>
</organism>
<comment type="caution">
    <text evidence="2">The sequence shown here is derived from an EMBL/GenBank/DDBJ whole genome shotgun (WGS) entry which is preliminary data.</text>
</comment>
<feature type="domain" description="Reverse transcriptase Ty1/copia-type" evidence="1">
    <location>
        <begin position="11"/>
        <end position="110"/>
    </location>
</feature>
<dbReference type="AlphaFoldDB" id="A0AAW2TYC9"/>
<proteinExistence type="predicted"/>
<dbReference type="InterPro" id="IPR013103">
    <property type="entry name" value="RVT_2"/>
</dbReference>
<reference evidence="2" key="2">
    <citation type="journal article" date="2024" name="Plant">
        <title>Genomic evolution and insights into agronomic trait innovations of Sesamum species.</title>
        <authorList>
            <person name="Miao H."/>
            <person name="Wang L."/>
            <person name="Qu L."/>
            <person name="Liu H."/>
            <person name="Sun Y."/>
            <person name="Le M."/>
            <person name="Wang Q."/>
            <person name="Wei S."/>
            <person name="Zheng Y."/>
            <person name="Lin W."/>
            <person name="Duan Y."/>
            <person name="Cao H."/>
            <person name="Xiong S."/>
            <person name="Wang X."/>
            <person name="Wei L."/>
            <person name="Li C."/>
            <person name="Ma Q."/>
            <person name="Ju M."/>
            <person name="Zhao R."/>
            <person name="Li G."/>
            <person name="Mu C."/>
            <person name="Tian Q."/>
            <person name="Mei H."/>
            <person name="Zhang T."/>
            <person name="Gao T."/>
            <person name="Zhang H."/>
        </authorList>
    </citation>
    <scope>NUCLEOTIDE SEQUENCE</scope>
    <source>
        <strain evidence="2">G02</strain>
    </source>
</reference>